<sequence length="291" mass="31117">MTWSDQGSGAGYTNYGFAILPSALNGIRPQGNGFVSDSGEVPGSEDVRTYSNYRWVNLGHGVALMYPNSPQGKAYVLALPIGGNWSDDPRDLITKTYGQPTATQGSSLWWETNRPGVYLKHSFDDSGRVTDVDIVTSLPQPAATAAPAPQGNYAYRVGFGSVNNHAIGEAHGGEWPELSMPALDSCSGASLPDGTTGSFYQDRLVGIYGQYPVDPASVLIADTLPLNSTVEQFRAAFPAAQPTNYYGGYQLMIPSPNHADGWISVAFENGRGYAFRSGDKTYAFAMEGCGR</sequence>
<organism evidence="1 2">
    <name type="scientific">Corynebacterium aquilae DSM 44791</name>
    <dbReference type="NCBI Taxonomy" id="1431546"/>
    <lineage>
        <taxon>Bacteria</taxon>
        <taxon>Bacillati</taxon>
        <taxon>Actinomycetota</taxon>
        <taxon>Actinomycetes</taxon>
        <taxon>Mycobacteriales</taxon>
        <taxon>Corynebacteriaceae</taxon>
        <taxon>Corynebacterium</taxon>
    </lineage>
</organism>
<name>A0A1L7CE90_9CORY</name>
<dbReference type="AlphaFoldDB" id="A0A1L7CE90"/>
<dbReference type="EMBL" id="CP009245">
    <property type="protein sequence ID" value="APT84156.1"/>
    <property type="molecule type" value="Genomic_DNA"/>
</dbReference>
<accession>A0A1L7CE90</accession>
<keyword evidence="2" id="KW-1185">Reference proteome</keyword>
<gene>
    <name evidence="1" type="ORF">CAQU_02695</name>
</gene>
<dbReference type="Proteomes" id="UP000185478">
    <property type="component" value="Chromosome"/>
</dbReference>
<evidence type="ECO:0000313" key="1">
    <source>
        <dbReference type="EMBL" id="APT84156.1"/>
    </source>
</evidence>
<dbReference type="KEGG" id="caqu:CAQU_02695"/>
<protein>
    <submittedName>
        <fullName evidence="1">Uncharacterized protein</fullName>
    </submittedName>
</protein>
<evidence type="ECO:0000313" key="2">
    <source>
        <dbReference type="Proteomes" id="UP000185478"/>
    </source>
</evidence>
<proteinExistence type="predicted"/>
<reference evidence="1 2" key="1">
    <citation type="submission" date="2014-08" db="EMBL/GenBank/DDBJ databases">
        <title>Complete genome sequence of Corynebacterium aquilae S-613T(T) (=DSM 44791(T)), isolated from the choana of a healthy golden eagle.</title>
        <authorList>
            <person name="Ruckert C."/>
            <person name="Albersmeier A."/>
            <person name="Winkler A."/>
            <person name="Kalinowski J."/>
        </authorList>
    </citation>
    <scope>NUCLEOTIDE SEQUENCE [LARGE SCALE GENOMIC DNA]</scope>
    <source>
        <strain evidence="1 2">S-613</strain>
    </source>
</reference>